<proteinExistence type="predicted"/>
<dbReference type="RefSeq" id="WP_141916445.1">
    <property type="nucleotide sequence ID" value="NZ_BAAAYS010000010.1"/>
</dbReference>
<sequence length="128" mass="13964">MGTSTLDLTIINRRSVVVGRPVFFVYMELREDSVLLELKLLDRLNSDDPGPLSRHEASRLGLLPGDVLARLGLRDSLGREYPFRLGTGGDEHNATCIVTYGRPKGPRPGWLEIVAGAGEALVRIPLGS</sequence>
<evidence type="ECO:0000313" key="2">
    <source>
        <dbReference type="Proteomes" id="UP000318331"/>
    </source>
</evidence>
<organism evidence="1 2">
    <name type="scientific">Klugiella xanthotipulae</name>
    <dbReference type="NCBI Taxonomy" id="244735"/>
    <lineage>
        <taxon>Bacteria</taxon>
        <taxon>Bacillati</taxon>
        <taxon>Actinomycetota</taxon>
        <taxon>Actinomycetes</taxon>
        <taxon>Micrococcales</taxon>
        <taxon>Microbacteriaceae</taxon>
        <taxon>Klugiella</taxon>
    </lineage>
</organism>
<dbReference type="AlphaFoldDB" id="A0A543I6U3"/>
<dbReference type="EMBL" id="VFPN01000001">
    <property type="protein sequence ID" value="TQM66271.1"/>
    <property type="molecule type" value="Genomic_DNA"/>
</dbReference>
<name>A0A543I6U3_9MICO</name>
<keyword evidence="2" id="KW-1185">Reference proteome</keyword>
<accession>A0A543I6U3</accession>
<reference evidence="1 2" key="1">
    <citation type="submission" date="2019-06" db="EMBL/GenBank/DDBJ databases">
        <title>Sequencing the genomes of 1000 actinobacteria strains.</title>
        <authorList>
            <person name="Klenk H.-P."/>
        </authorList>
    </citation>
    <scope>NUCLEOTIDE SEQUENCE [LARGE SCALE GENOMIC DNA]</scope>
    <source>
        <strain evidence="1 2">DSM 18031</strain>
    </source>
</reference>
<dbReference type="Proteomes" id="UP000318331">
    <property type="component" value="Unassembled WGS sequence"/>
</dbReference>
<protein>
    <submittedName>
        <fullName evidence="1">Uncharacterized protein</fullName>
    </submittedName>
</protein>
<comment type="caution">
    <text evidence="1">The sequence shown here is derived from an EMBL/GenBank/DDBJ whole genome shotgun (WGS) entry which is preliminary data.</text>
</comment>
<evidence type="ECO:0000313" key="1">
    <source>
        <dbReference type="EMBL" id="TQM66271.1"/>
    </source>
</evidence>
<gene>
    <name evidence="1" type="ORF">FB466_1108</name>
</gene>